<keyword evidence="3" id="KW-0808">Transferase</keyword>
<dbReference type="InterPro" id="IPR000719">
    <property type="entry name" value="Prot_kinase_dom"/>
</dbReference>
<proteinExistence type="predicted"/>
<dbReference type="SMART" id="SM00220">
    <property type="entry name" value="S_TKc"/>
    <property type="match status" value="1"/>
</dbReference>
<evidence type="ECO:0000313" key="8">
    <source>
        <dbReference type="EMBL" id="KAK7800589.1"/>
    </source>
</evidence>
<evidence type="ECO:0000256" key="2">
    <source>
        <dbReference type="ARBA" id="ARBA00022527"/>
    </source>
</evidence>
<dbReference type="GO" id="GO:0045719">
    <property type="term" value="P:negative regulation of glycogen biosynthetic process"/>
    <property type="evidence" value="ECO:0007669"/>
    <property type="project" value="TreeGrafter"/>
</dbReference>
<dbReference type="GO" id="GO:0004674">
    <property type="term" value="F:protein serine/threonine kinase activity"/>
    <property type="evidence" value="ECO:0007669"/>
    <property type="project" value="UniProtKB-KW"/>
</dbReference>
<evidence type="ECO:0000313" key="9">
    <source>
        <dbReference type="Proteomes" id="UP001488838"/>
    </source>
</evidence>
<dbReference type="GO" id="GO:0005829">
    <property type="term" value="C:cytosol"/>
    <property type="evidence" value="ECO:0007669"/>
    <property type="project" value="TreeGrafter"/>
</dbReference>
<dbReference type="Gene3D" id="3.30.200.20">
    <property type="entry name" value="Phosphorylase Kinase, domain 1"/>
    <property type="match status" value="1"/>
</dbReference>
<evidence type="ECO:0000256" key="6">
    <source>
        <dbReference type="ARBA" id="ARBA00022840"/>
    </source>
</evidence>
<organism evidence="8 9">
    <name type="scientific">Myodes glareolus</name>
    <name type="common">Bank vole</name>
    <name type="synonym">Clethrionomys glareolus</name>
    <dbReference type="NCBI Taxonomy" id="447135"/>
    <lineage>
        <taxon>Eukaryota</taxon>
        <taxon>Metazoa</taxon>
        <taxon>Chordata</taxon>
        <taxon>Craniata</taxon>
        <taxon>Vertebrata</taxon>
        <taxon>Euteleostomi</taxon>
        <taxon>Mammalia</taxon>
        <taxon>Eutheria</taxon>
        <taxon>Euarchontoglires</taxon>
        <taxon>Glires</taxon>
        <taxon>Rodentia</taxon>
        <taxon>Myomorpha</taxon>
        <taxon>Muroidea</taxon>
        <taxon>Cricetidae</taxon>
        <taxon>Arvicolinae</taxon>
        <taxon>Myodes</taxon>
    </lineage>
</organism>
<dbReference type="EC" id="2.7.11.1" evidence="1"/>
<evidence type="ECO:0000256" key="1">
    <source>
        <dbReference type="ARBA" id="ARBA00012513"/>
    </source>
</evidence>
<dbReference type="EMBL" id="JBBHLL010000543">
    <property type="protein sequence ID" value="KAK7800589.1"/>
    <property type="molecule type" value="Genomic_DNA"/>
</dbReference>
<dbReference type="PANTHER" id="PTHR24346:SF85">
    <property type="entry name" value="RIKEN CDNA 1810024B03 GENE"/>
    <property type="match status" value="1"/>
</dbReference>
<feature type="domain" description="Protein kinase" evidence="7">
    <location>
        <begin position="22"/>
        <end position="323"/>
    </location>
</feature>
<dbReference type="Gene3D" id="1.10.510.10">
    <property type="entry name" value="Transferase(Phosphotransferase) domain 1"/>
    <property type="match status" value="1"/>
</dbReference>
<keyword evidence="9" id="KW-1185">Reference proteome</keyword>
<reference evidence="8 9" key="1">
    <citation type="journal article" date="2023" name="bioRxiv">
        <title>Conserved and derived expression patterns and positive selection on dental genes reveal complex evolutionary context of ever-growing rodent molars.</title>
        <authorList>
            <person name="Calamari Z.T."/>
            <person name="Song A."/>
            <person name="Cohen E."/>
            <person name="Akter M."/>
            <person name="Roy R.D."/>
            <person name="Hallikas O."/>
            <person name="Christensen M.M."/>
            <person name="Li P."/>
            <person name="Marangoni P."/>
            <person name="Jernvall J."/>
            <person name="Klein O.D."/>
        </authorList>
    </citation>
    <scope>NUCLEOTIDE SEQUENCE [LARGE SCALE GENOMIC DNA]</scope>
    <source>
        <strain evidence="8">V071</strain>
    </source>
</reference>
<evidence type="ECO:0000256" key="5">
    <source>
        <dbReference type="ARBA" id="ARBA00022777"/>
    </source>
</evidence>
<dbReference type="SUPFAM" id="SSF56112">
    <property type="entry name" value="Protein kinase-like (PK-like)"/>
    <property type="match status" value="1"/>
</dbReference>
<dbReference type="Pfam" id="PF00069">
    <property type="entry name" value="Pkinase"/>
    <property type="match status" value="1"/>
</dbReference>
<dbReference type="InterPro" id="IPR011009">
    <property type="entry name" value="Kinase-like_dom_sf"/>
</dbReference>
<evidence type="ECO:0000256" key="4">
    <source>
        <dbReference type="ARBA" id="ARBA00022741"/>
    </source>
</evidence>
<evidence type="ECO:0000259" key="7">
    <source>
        <dbReference type="PROSITE" id="PS50011"/>
    </source>
</evidence>
<dbReference type="Proteomes" id="UP001488838">
    <property type="component" value="Unassembled WGS sequence"/>
</dbReference>
<protein>
    <recommendedName>
        <fullName evidence="1">non-specific serine/threonine protein kinase</fullName>
        <ecNumber evidence="1">2.7.11.1</ecNumber>
    </recommendedName>
</protein>
<name>A0AAW0HCJ1_MYOGA</name>
<keyword evidence="5" id="KW-0418">Kinase</keyword>
<evidence type="ECO:0000256" key="3">
    <source>
        <dbReference type="ARBA" id="ARBA00022679"/>
    </source>
</evidence>
<comment type="caution">
    <text evidence="8">The sequence shown here is derived from an EMBL/GenBank/DDBJ whole genome shotgun (WGS) entry which is preliminary data.</text>
</comment>
<dbReference type="GO" id="GO:0035556">
    <property type="term" value="P:intracellular signal transduction"/>
    <property type="evidence" value="ECO:0007669"/>
    <property type="project" value="TreeGrafter"/>
</dbReference>
<keyword evidence="4" id="KW-0547">Nucleotide-binding</keyword>
<sequence length="323" mass="34891">MIMVVLALKVTASDEAPLRSSYKILNTICQGSFGEVKLACHLLTQTLVVLKVLPRNSSIVTSEIDIMKSLSHLNVIKLYQIINTTVNNRAQKQERAAGQGPGGWTSAEGGARQLYKHIGSTVHHCHSKSVMHGDLRPENTLWMARAASNSVPLGWAFRSALGRSCPSSSASHSVPQSSCRGKTMMGLQLICGAWESSSTTTGCLPFQAPTNPGIKQKILCEKYFTPSFCKCVKCHADFGVYMNEGRNQSRAERSKETKVRIQGISLAAITCGERQPPILEDDEPWGEFSLAGTETTRAVSQAGSVGCCVLMCTTLRSGGKCGH</sequence>
<dbReference type="PROSITE" id="PS50011">
    <property type="entry name" value="PROTEIN_KINASE_DOM"/>
    <property type="match status" value="1"/>
</dbReference>
<keyword evidence="6" id="KW-0067">ATP-binding</keyword>
<dbReference type="AlphaFoldDB" id="A0AAW0HCJ1"/>
<keyword evidence="2" id="KW-0723">Serine/threonine-protein kinase</keyword>
<dbReference type="PANTHER" id="PTHR24346">
    <property type="entry name" value="MAP/MICROTUBULE AFFINITY-REGULATING KINASE"/>
    <property type="match status" value="1"/>
</dbReference>
<dbReference type="GO" id="GO:0005524">
    <property type="term" value="F:ATP binding"/>
    <property type="evidence" value="ECO:0007669"/>
    <property type="project" value="UniProtKB-KW"/>
</dbReference>
<accession>A0AAW0HCJ1</accession>
<dbReference type="GO" id="GO:0005634">
    <property type="term" value="C:nucleus"/>
    <property type="evidence" value="ECO:0007669"/>
    <property type="project" value="TreeGrafter"/>
</dbReference>
<gene>
    <name evidence="8" type="ORF">U0070_015468</name>
</gene>